<dbReference type="GO" id="GO:0008080">
    <property type="term" value="F:N-acetyltransferase activity"/>
    <property type="evidence" value="ECO:0007669"/>
    <property type="project" value="TreeGrafter"/>
</dbReference>
<name>A0AAW1B8U6_CROAD</name>
<sequence length="172" mass="19182">MACLIRPACSSDCDLLMSFIKDIADYHNLLHEVTISAEDLKADGFGPDPFFKCLMAELPPEDPSKQGRPIGYALYYKAYCVNHGKKIYLENLYVVPEFRDKGIGKQLLIKLAEIALAAGCTGMKFSTMEGNQRAKNLYLRLGAEDTTQSFDWHCMEFSQEALQRLAQGGQGS</sequence>
<dbReference type="InterPro" id="IPR016181">
    <property type="entry name" value="Acyl_CoA_acyltransferase"/>
</dbReference>
<evidence type="ECO:0000259" key="4">
    <source>
        <dbReference type="PROSITE" id="PS51186"/>
    </source>
</evidence>
<dbReference type="FunFam" id="3.40.630.30:FF:000064">
    <property type="entry name" value="GNAT family acetyltransferase"/>
    <property type="match status" value="1"/>
</dbReference>
<dbReference type="PROSITE" id="PS51186">
    <property type="entry name" value="GNAT"/>
    <property type="match status" value="1"/>
</dbReference>
<evidence type="ECO:0000313" key="6">
    <source>
        <dbReference type="Proteomes" id="UP001474421"/>
    </source>
</evidence>
<dbReference type="Gene3D" id="3.40.630.30">
    <property type="match status" value="1"/>
</dbReference>
<dbReference type="InterPro" id="IPR051016">
    <property type="entry name" value="Diverse_Substrate_AcTransf"/>
</dbReference>
<dbReference type="Proteomes" id="UP001474421">
    <property type="component" value="Unassembled WGS sequence"/>
</dbReference>
<feature type="domain" description="N-acetyltransferase" evidence="4">
    <location>
        <begin position="3"/>
        <end position="160"/>
    </location>
</feature>
<dbReference type="AlphaFoldDB" id="A0AAW1B8U6"/>
<dbReference type="Pfam" id="PF00583">
    <property type="entry name" value="Acetyltransf_1"/>
    <property type="match status" value="1"/>
</dbReference>
<dbReference type="CDD" id="cd04301">
    <property type="entry name" value="NAT_SF"/>
    <property type="match status" value="1"/>
</dbReference>
<accession>A0AAW1B8U6</accession>
<evidence type="ECO:0000256" key="1">
    <source>
        <dbReference type="ARBA" id="ARBA00008694"/>
    </source>
</evidence>
<keyword evidence="6" id="KW-1185">Reference proteome</keyword>
<evidence type="ECO:0000256" key="3">
    <source>
        <dbReference type="ARBA" id="ARBA00023315"/>
    </source>
</evidence>
<gene>
    <name evidence="5" type="ORF">NXF25_021708</name>
</gene>
<dbReference type="PANTHER" id="PTHR10545">
    <property type="entry name" value="DIAMINE N-ACETYLTRANSFERASE"/>
    <property type="match status" value="1"/>
</dbReference>
<proteinExistence type="inferred from homology"/>
<dbReference type="PANTHER" id="PTHR10545:SF51">
    <property type="entry name" value="THIALYSINE N-EPSILON-ACETYLTRANSFERASE"/>
    <property type="match status" value="1"/>
</dbReference>
<organism evidence="5 6">
    <name type="scientific">Crotalus adamanteus</name>
    <name type="common">Eastern diamondback rattlesnake</name>
    <dbReference type="NCBI Taxonomy" id="8729"/>
    <lineage>
        <taxon>Eukaryota</taxon>
        <taxon>Metazoa</taxon>
        <taxon>Chordata</taxon>
        <taxon>Craniata</taxon>
        <taxon>Vertebrata</taxon>
        <taxon>Euteleostomi</taxon>
        <taxon>Lepidosauria</taxon>
        <taxon>Squamata</taxon>
        <taxon>Bifurcata</taxon>
        <taxon>Unidentata</taxon>
        <taxon>Episquamata</taxon>
        <taxon>Toxicofera</taxon>
        <taxon>Serpentes</taxon>
        <taxon>Colubroidea</taxon>
        <taxon>Viperidae</taxon>
        <taxon>Crotalinae</taxon>
        <taxon>Crotalus</taxon>
    </lineage>
</organism>
<evidence type="ECO:0000256" key="2">
    <source>
        <dbReference type="ARBA" id="ARBA00022679"/>
    </source>
</evidence>
<dbReference type="SUPFAM" id="SSF55729">
    <property type="entry name" value="Acyl-CoA N-acyltransferases (Nat)"/>
    <property type="match status" value="1"/>
</dbReference>
<keyword evidence="2" id="KW-0808">Transferase</keyword>
<dbReference type="InterPro" id="IPR000182">
    <property type="entry name" value="GNAT_dom"/>
</dbReference>
<dbReference type="EMBL" id="JAOTOJ010000008">
    <property type="protein sequence ID" value="KAK9398347.1"/>
    <property type="molecule type" value="Genomic_DNA"/>
</dbReference>
<protein>
    <submittedName>
        <fullName evidence="5">Diamine acetyltransferase 2-like</fullName>
    </submittedName>
</protein>
<comment type="caution">
    <text evidence="5">The sequence shown here is derived from an EMBL/GenBank/DDBJ whole genome shotgun (WGS) entry which is preliminary data.</text>
</comment>
<comment type="similarity">
    <text evidence="1">Belongs to the acetyltransferase family.</text>
</comment>
<reference evidence="5 6" key="1">
    <citation type="journal article" date="2024" name="Proc. Natl. Acad. Sci. U.S.A.">
        <title>The genetic regulatory architecture and epigenomic basis for age-related changes in rattlesnake venom.</title>
        <authorList>
            <person name="Hogan M.P."/>
            <person name="Holding M.L."/>
            <person name="Nystrom G.S."/>
            <person name="Colston T.J."/>
            <person name="Bartlett D.A."/>
            <person name="Mason A.J."/>
            <person name="Ellsworth S.A."/>
            <person name="Rautsaw R.M."/>
            <person name="Lawrence K.C."/>
            <person name="Strickland J.L."/>
            <person name="He B."/>
            <person name="Fraser P."/>
            <person name="Margres M.J."/>
            <person name="Gilbert D.M."/>
            <person name="Gibbs H.L."/>
            <person name="Parkinson C.L."/>
            <person name="Rokyta D.R."/>
        </authorList>
    </citation>
    <scope>NUCLEOTIDE SEQUENCE [LARGE SCALE GENOMIC DNA]</scope>
    <source>
        <strain evidence="5">DRR0105</strain>
    </source>
</reference>
<evidence type="ECO:0000313" key="5">
    <source>
        <dbReference type="EMBL" id="KAK9398347.1"/>
    </source>
</evidence>
<keyword evidence="3" id="KW-0012">Acyltransferase</keyword>